<sequence length="256" mass="29017">MRNVSFLVVDDCPTVRKIMHKALRHKLGAEKIFDACDGKDAINVLATEQIDIIISDWEMPKMNGEELLLKLRKTPKYQDIPFIMMTTHGERSFVLRAIQNGANHYLTKPFSSEKLGEAIRKSWHGSDRRECTRHACLPMHKLTLTSGQVTLAAEALNISQTGILIRLPYNDNIRLFSEFNLSITFEDVELLDVEFKSLTGRIVRINEAESYGSHELVCETGLNFDFEKTSEETSGQLKSLLEYLSTFGQEMIASAS</sequence>
<evidence type="ECO:0000256" key="2">
    <source>
        <dbReference type="PROSITE-ProRule" id="PRU00169"/>
    </source>
</evidence>
<dbReference type="InterPro" id="IPR050595">
    <property type="entry name" value="Bact_response_regulator"/>
</dbReference>
<dbReference type="AlphaFoldDB" id="A0AAF0C8J8"/>
<evidence type="ECO:0000313" key="4">
    <source>
        <dbReference type="EMBL" id="WDE04828.1"/>
    </source>
</evidence>
<feature type="domain" description="Response regulatory" evidence="3">
    <location>
        <begin position="5"/>
        <end position="123"/>
    </location>
</feature>
<dbReference type="RefSeq" id="WP_152647181.1">
    <property type="nucleotide sequence ID" value="NZ_CP059733.1"/>
</dbReference>
<evidence type="ECO:0000313" key="5">
    <source>
        <dbReference type="Proteomes" id="UP000032352"/>
    </source>
</evidence>
<dbReference type="PANTHER" id="PTHR44591:SF3">
    <property type="entry name" value="RESPONSE REGULATORY DOMAIN-CONTAINING PROTEIN"/>
    <property type="match status" value="1"/>
</dbReference>
<dbReference type="GO" id="GO:0000160">
    <property type="term" value="P:phosphorelay signal transduction system"/>
    <property type="evidence" value="ECO:0007669"/>
    <property type="project" value="InterPro"/>
</dbReference>
<dbReference type="SMART" id="SM00448">
    <property type="entry name" value="REC"/>
    <property type="match status" value="1"/>
</dbReference>
<dbReference type="PANTHER" id="PTHR44591">
    <property type="entry name" value="STRESS RESPONSE REGULATOR PROTEIN 1"/>
    <property type="match status" value="1"/>
</dbReference>
<accession>A0AAF0C8J8</accession>
<dbReference type="Gene3D" id="3.40.50.2300">
    <property type="match status" value="1"/>
</dbReference>
<organism evidence="4 5">
    <name type="scientific">Thalassomonas viridans</name>
    <dbReference type="NCBI Taxonomy" id="137584"/>
    <lineage>
        <taxon>Bacteria</taxon>
        <taxon>Pseudomonadati</taxon>
        <taxon>Pseudomonadota</taxon>
        <taxon>Gammaproteobacteria</taxon>
        <taxon>Alteromonadales</taxon>
        <taxon>Colwelliaceae</taxon>
        <taxon>Thalassomonas</taxon>
    </lineage>
</organism>
<dbReference type="InterPro" id="IPR011006">
    <property type="entry name" value="CheY-like_superfamily"/>
</dbReference>
<dbReference type="Pfam" id="PF07238">
    <property type="entry name" value="PilZ"/>
    <property type="match status" value="1"/>
</dbReference>
<keyword evidence="1 2" id="KW-0597">Phosphoprotein</keyword>
<dbReference type="Pfam" id="PF00072">
    <property type="entry name" value="Response_reg"/>
    <property type="match status" value="1"/>
</dbReference>
<dbReference type="Proteomes" id="UP000032352">
    <property type="component" value="Chromosome"/>
</dbReference>
<dbReference type="GO" id="GO:0035438">
    <property type="term" value="F:cyclic-di-GMP binding"/>
    <property type="evidence" value="ECO:0007669"/>
    <property type="project" value="InterPro"/>
</dbReference>
<gene>
    <name evidence="4" type="ORF">SG34_026535</name>
</gene>
<proteinExistence type="predicted"/>
<dbReference type="EMBL" id="CP059733">
    <property type="protein sequence ID" value="WDE04828.1"/>
    <property type="molecule type" value="Genomic_DNA"/>
</dbReference>
<keyword evidence="5" id="KW-1185">Reference proteome</keyword>
<dbReference type="Gene3D" id="2.40.10.220">
    <property type="entry name" value="predicted glycosyltransferase like domains"/>
    <property type="match status" value="1"/>
</dbReference>
<name>A0AAF0C8J8_9GAMM</name>
<dbReference type="InterPro" id="IPR001789">
    <property type="entry name" value="Sig_transdc_resp-reg_receiver"/>
</dbReference>
<reference evidence="4 5" key="1">
    <citation type="journal article" date="2015" name="Genome Announc.">
        <title>Draft Genome Sequences of Marine Isolates of Thalassomonas viridans and Thalassomonas actiniarum.</title>
        <authorList>
            <person name="Olonade I."/>
            <person name="van Zyl L.J."/>
            <person name="Trindade M."/>
        </authorList>
    </citation>
    <scope>NUCLEOTIDE SEQUENCE [LARGE SCALE GENOMIC DNA]</scope>
    <source>
        <strain evidence="4 5">XOM25</strain>
    </source>
</reference>
<dbReference type="PROSITE" id="PS50110">
    <property type="entry name" value="RESPONSE_REGULATORY"/>
    <property type="match status" value="1"/>
</dbReference>
<feature type="modified residue" description="4-aspartylphosphate" evidence="2">
    <location>
        <position position="56"/>
    </location>
</feature>
<protein>
    <submittedName>
        <fullName evidence="4">Response regulator</fullName>
    </submittedName>
</protein>
<dbReference type="KEGG" id="tvd:SG34_026535"/>
<evidence type="ECO:0000256" key="1">
    <source>
        <dbReference type="ARBA" id="ARBA00022553"/>
    </source>
</evidence>
<dbReference type="InterPro" id="IPR009875">
    <property type="entry name" value="PilZ_domain"/>
</dbReference>
<dbReference type="SUPFAM" id="SSF52172">
    <property type="entry name" value="CheY-like"/>
    <property type="match status" value="1"/>
</dbReference>
<evidence type="ECO:0000259" key="3">
    <source>
        <dbReference type="PROSITE" id="PS50110"/>
    </source>
</evidence>
<reference evidence="4 5" key="2">
    <citation type="journal article" date="2022" name="Mar. Drugs">
        <title>Bioassay-Guided Fractionation Leads to the Detection of Cholic Acid Generated by the Rare Thalassomonas sp.</title>
        <authorList>
            <person name="Pheiffer F."/>
            <person name="Schneider Y.K."/>
            <person name="Hansen E.H."/>
            <person name="Andersen J.H."/>
            <person name="Isaksson J."/>
            <person name="Busche T."/>
            <person name="R C."/>
            <person name="Kalinowski J."/>
            <person name="Zyl L.V."/>
            <person name="Trindade M."/>
        </authorList>
    </citation>
    <scope>NUCLEOTIDE SEQUENCE [LARGE SCALE GENOMIC DNA]</scope>
    <source>
        <strain evidence="4 5">XOM25</strain>
    </source>
</reference>